<evidence type="ECO:0000256" key="2">
    <source>
        <dbReference type="ARBA" id="ARBA00022630"/>
    </source>
</evidence>
<dbReference type="SUPFAM" id="SSF51905">
    <property type="entry name" value="FAD/NAD(P)-binding domain"/>
    <property type="match status" value="1"/>
</dbReference>
<keyword evidence="6" id="KW-0503">Monooxygenase</keyword>
<dbReference type="Proteomes" id="UP001500449">
    <property type="component" value="Unassembled WGS sequence"/>
</dbReference>
<reference evidence="6 7" key="1">
    <citation type="journal article" date="2019" name="Int. J. Syst. Evol. Microbiol.">
        <title>The Global Catalogue of Microorganisms (GCM) 10K type strain sequencing project: providing services to taxonomists for standard genome sequencing and annotation.</title>
        <authorList>
            <consortium name="The Broad Institute Genomics Platform"/>
            <consortium name="The Broad Institute Genome Sequencing Center for Infectious Disease"/>
            <person name="Wu L."/>
            <person name="Ma J."/>
        </authorList>
    </citation>
    <scope>NUCLEOTIDE SEQUENCE [LARGE SCALE GENOMIC DNA]</scope>
    <source>
        <strain evidence="6 7">JCM 16009</strain>
    </source>
</reference>
<proteinExistence type="predicted"/>
<keyword evidence="2" id="KW-0285">Flavoprotein</keyword>
<dbReference type="PRINTS" id="PR00420">
    <property type="entry name" value="RNGMNOXGNASE"/>
</dbReference>
<feature type="domain" description="FAD-binding" evidence="5">
    <location>
        <begin position="11"/>
        <end position="353"/>
    </location>
</feature>
<dbReference type="PANTHER" id="PTHR43004">
    <property type="entry name" value="TRK SYSTEM POTASSIUM UPTAKE PROTEIN"/>
    <property type="match status" value="1"/>
</dbReference>
<dbReference type="EMBL" id="BAAAQK010000012">
    <property type="protein sequence ID" value="GAA1856642.1"/>
    <property type="molecule type" value="Genomic_DNA"/>
</dbReference>
<dbReference type="GO" id="GO:0004497">
    <property type="term" value="F:monooxygenase activity"/>
    <property type="evidence" value="ECO:0007669"/>
    <property type="project" value="UniProtKB-KW"/>
</dbReference>
<feature type="region of interest" description="Disordered" evidence="4">
    <location>
        <begin position="384"/>
        <end position="409"/>
    </location>
</feature>
<comment type="cofactor">
    <cofactor evidence="1">
        <name>FAD</name>
        <dbReference type="ChEBI" id="CHEBI:57692"/>
    </cofactor>
</comment>
<evidence type="ECO:0000313" key="7">
    <source>
        <dbReference type="Proteomes" id="UP001500449"/>
    </source>
</evidence>
<gene>
    <name evidence="6" type="ORF">GCM10009836_41140</name>
</gene>
<dbReference type="Pfam" id="PF21274">
    <property type="entry name" value="Rng_hyd_C"/>
    <property type="match status" value="1"/>
</dbReference>
<evidence type="ECO:0000313" key="6">
    <source>
        <dbReference type="EMBL" id="GAA1856642.1"/>
    </source>
</evidence>
<evidence type="ECO:0000259" key="5">
    <source>
        <dbReference type="Pfam" id="PF01494"/>
    </source>
</evidence>
<name>A0ABN2N7R4_9PSEU</name>
<comment type="caution">
    <text evidence="6">The sequence shown here is derived from an EMBL/GenBank/DDBJ whole genome shotgun (WGS) entry which is preliminary data.</text>
</comment>
<feature type="compositionally biased region" description="Basic and acidic residues" evidence="4">
    <location>
        <begin position="391"/>
        <end position="405"/>
    </location>
</feature>
<evidence type="ECO:0000256" key="4">
    <source>
        <dbReference type="SAM" id="MobiDB-lite"/>
    </source>
</evidence>
<dbReference type="PANTHER" id="PTHR43004:SF19">
    <property type="entry name" value="BINDING MONOOXYGENASE, PUTATIVE (JCVI)-RELATED"/>
    <property type="match status" value="1"/>
</dbReference>
<dbReference type="Pfam" id="PF01494">
    <property type="entry name" value="FAD_binding_3"/>
    <property type="match status" value="1"/>
</dbReference>
<dbReference type="Gene3D" id="3.50.50.60">
    <property type="entry name" value="FAD/NAD(P)-binding domain"/>
    <property type="match status" value="1"/>
</dbReference>
<dbReference type="Gene3D" id="3.30.9.10">
    <property type="entry name" value="D-Amino Acid Oxidase, subunit A, domain 2"/>
    <property type="match status" value="1"/>
</dbReference>
<protein>
    <submittedName>
        <fullName evidence="6">FAD-dependent monooxygenase</fullName>
    </submittedName>
</protein>
<evidence type="ECO:0000256" key="3">
    <source>
        <dbReference type="ARBA" id="ARBA00022827"/>
    </source>
</evidence>
<dbReference type="InterPro" id="IPR050641">
    <property type="entry name" value="RIFMO-like"/>
</dbReference>
<keyword evidence="3" id="KW-0274">FAD</keyword>
<accession>A0ABN2N7R4</accession>
<evidence type="ECO:0000256" key="1">
    <source>
        <dbReference type="ARBA" id="ARBA00001974"/>
    </source>
</evidence>
<keyword evidence="6" id="KW-0560">Oxidoreductase</keyword>
<sequence>MRENMRENIVETDVLVAGAGPAGLATAVAAAAHGARVLVVERRPGTSTIPRATGISTHTMEIFREWGVAAAVAAGAVDCEPTVAVARSLVDPHPQVVPSGFPGRREALRASPMTPLLCGQDHIEPVLVDAVRRRGGRVRFDTALTGLTVRAGGVVAELGGGERVRARFVVAADGPRSTVREALGVGVEQLGRLGDWAQVLFRPDLAELLGRRPHVLWTITHPDAEGVLLPVGGGRWSYARRWDCRTERPADFTFERWTTLLRAATGLPRLEPEILGMQLFTMAAAVSDTMRSGPGFVVGDAAHRMTPVGGAGMNTAIHDGHELGWRLGWVLRGWAGDALLDSFADEREPVGRARALRSLRMGEPSPLDGLAGDLGRTYRSTAVLDDGDAPAEGHHRTARPGERAPHAGVRTRSGSCVADALGPGFTLVTGPEPGAWTAAAAACASPPVRVVSLRASQAVARYRLGPASAVLLRPDGVVAWRSDAPVPATAALRTAVDRLTARSRSARAA</sequence>
<dbReference type="Gene3D" id="3.40.30.120">
    <property type="match status" value="1"/>
</dbReference>
<dbReference type="InterPro" id="IPR002938">
    <property type="entry name" value="FAD-bd"/>
</dbReference>
<organism evidence="6 7">
    <name type="scientific">Pseudonocardia ailaonensis</name>
    <dbReference type="NCBI Taxonomy" id="367279"/>
    <lineage>
        <taxon>Bacteria</taxon>
        <taxon>Bacillati</taxon>
        <taxon>Actinomycetota</taxon>
        <taxon>Actinomycetes</taxon>
        <taxon>Pseudonocardiales</taxon>
        <taxon>Pseudonocardiaceae</taxon>
        <taxon>Pseudonocardia</taxon>
    </lineage>
</organism>
<keyword evidence="7" id="KW-1185">Reference proteome</keyword>
<dbReference type="InterPro" id="IPR036188">
    <property type="entry name" value="FAD/NAD-bd_sf"/>
</dbReference>